<evidence type="ECO:0000313" key="3">
    <source>
        <dbReference type="Proteomes" id="UP000054698"/>
    </source>
</evidence>
<feature type="domain" description="N-acetyltransferase" evidence="1">
    <location>
        <begin position="31"/>
        <end position="179"/>
    </location>
</feature>
<reference evidence="2 3" key="1">
    <citation type="submission" date="2015-11" db="EMBL/GenBank/DDBJ databases">
        <title>Genomic analysis of 38 Legionella species identifies large and diverse effector repertoires.</title>
        <authorList>
            <person name="Burstein D."/>
            <person name="Amaro F."/>
            <person name="Zusman T."/>
            <person name="Lifshitz Z."/>
            <person name="Cohen O."/>
            <person name="Gilbert J.A."/>
            <person name="Pupko T."/>
            <person name="Shuman H.A."/>
            <person name="Segal G."/>
        </authorList>
    </citation>
    <scope>NUCLEOTIDE SEQUENCE [LARGE SCALE GENOMIC DNA]</scope>
    <source>
        <strain evidence="2 3">WO-44C</strain>
    </source>
</reference>
<name>A0A0W0U4B8_9GAMM</name>
<accession>A0A0W0U4B8</accession>
<dbReference type="RefSeq" id="WP_058444023.1">
    <property type="nucleotide sequence ID" value="NZ_CAAAHT010000014.1"/>
</dbReference>
<protein>
    <submittedName>
        <fullName evidence="2">Acetyltransferase (GNAT) family protein</fullName>
    </submittedName>
</protein>
<dbReference type="EMBL" id="LNYB01000023">
    <property type="protein sequence ID" value="KTD02593.1"/>
    <property type="molecule type" value="Genomic_DNA"/>
</dbReference>
<evidence type="ECO:0000313" key="2">
    <source>
        <dbReference type="EMBL" id="KTD02593.1"/>
    </source>
</evidence>
<keyword evidence="2" id="KW-0808">Transferase</keyword>
<dbReference type="AlphaFoldDB" id="A0A0W0U4B8"/>
<dbReference type="SUPFAM" id="SSF55729">
    <property type="entry name" value="Acyl-CoA N-acyltransferases (Nat)"/>
    <property type="match status" value="1"/>
</dbReference>
<comment type="caution">
    <text evidence="2">The sequence shown here is derived from an EMBL/GenBank/DDBJ whole genome shotgun (WGS) entry which is preliminary data.</text>
</comment>
<dbReference type="CDD" id="cd04301">
    <property type="entry name" value="NAT_SF"/>
    <property type="match status" value="1"/>
</dbReference>
<organism evidence="2 3">
    <name type="scientific">Legionella feeleii</name>
    <dbReference type="NCBI Taxonomy" id="453"/>
    <lineage>
        <taxon>Bacteria</taxon>
        <taxon>Pseudomonadati</taxon>
        <taxon>Pseudomonadota</taxon>
        <taxon>Gammaproteobacteria</taxon>
        <taxon>Legionellales</taxon>
        <taxon>Legionellaceae</taxon>
        <taxon>Legionella</taxon>
    </lineage>
</organism>
<gene>
    <name evidence="2" type="ORF">Lfee_0748</name>
</gene>
<dbReference type="PATRIC" id="fig|453.4.peg.812"/>
<dbReference type="PROSITE" id="PS51186">
    <property type="entry name" value="GNAT"/>
    <property type="match status" value="1"/>
</dbReference>
<keyword evidence="3" id="KW-1185">Reference proteome</keyword>
<sequence length="234" mass="25924">MPSFNDIVSGEVNFNDILSKPLEKALANSDFELRLLEEGDIEVAEADLLMEEIFPPREVDDYKPSQLLSYLNNVLSIICLKGGVVIGSITVSCVGGDDKYMTVHSLGVDKEYRNKKLGSALMLVVHDIACELEINSISLISSDYGKPFYRSFNFTEMAHQSFEITLPFAKEVIDKKIADFQRMNIKAVGTKPADHIAPNQTIAKRVTAGLNFFDAGIQKQVQPLTSQSLSPTYP</sequence>
<dbReference type="Gene3D" id="3.40.630.30">
    <property type="match status" value="1"/>
</dbReference>
<dbReference type="InterPro" id="IPR016181">
    <property type="entry name" value="Acyl_CoA_acyltransferase"/>
</dbReference>
<dbReference type="OrthoDB" id="5638548at2"/>
<evidence type="ECO:0000259" key="1">
    <source>
        <dbReference type="PROSITE" id="PS51186"/>
    </source>
</evidence>
<dbReference type="Pfam" id="PF13508">
    <property type="entry name" value="Acetyltransf_7"/>
    <property type="match status" value="1"/>
</dbReference>
<dbReference type="InterPro" id="IPR000182">
    <property type="entry name" value="GNAT_dom"/>
</dbReference>
<dbReference type="GO" id="GO:0016747">
    <property type="term" value="F:acyltransferase activity, transferring groups other than amino-acyl groups"/>
    <property type="evidence" value="ECO:0007669"/>
    <property type="project" value="InterPro"/>
</dbReference>
<dbReference type="Proteomes" id="UP000054698">
    <property type="component" value="Unassembled WGS sequence"/>
</dbReference>
<proteinExistence type="predicted"/>